<dbReference type="CDD" id="cd06223">
    <property type="entry name" value="PRTases_typeI"/>
    <property type="match status" value="1"/>
</dbReference>
<evidence type="ECO:0000259" key="1">
    <source>
        <dbReference type="Pfam" id="PF00156"/>
    </source>
</evidence>
<keyword evidence="2" id="KW-0328">Glycosyltransferase</keyword>
<dbReference type="KEGG" id="mmed:Mame_00087"/>
<dbReference type="PANTHER" id="PTHR43218:SF1">
    <property type="entry name" value="PHOSPHORIBOSYLTRANSFERASE"/>
    <property type="match status" value="1"/>
</dbReference>
<dbReference type="GO" id="GO:0016757">
    <property type="term" value="F:glycosyltransferase activity"/>
    <property type="evidence" value="ECO:0007669"/>
    <property type="project" value="UniProtKB-KW"/>
</dbReference>
<keyword evidence="3" id="KW-1185">Reference proteome</keyword>
<reference evidence="2 3" key="1">
    <citation type="submission" date="2017-03" db="EMBL/GenBank/DDBJ databases">
        <title>Foreign affairs: Plasmid Transfer between Roseobacters and Rhizobia.</title>
        <authorList>
            <person name="Bartling P."/>
            <person name="Bunk B."/>
            <person name="Overmann J."/>
            <person name="Brinkmann H."/>
            <person name="Petersen J."/>
        </authorList>
    </citation>
    <scope>NUCLEOTIDE SEQUENCE [LARGE SCALE GENOMIC DNA]</scope>
    <source>
        <strain evidence="2 3">MACL11</strain>
    </source>
</reference>
<dbReference type="Gene3D" id="3.40.50.2020">
    <property type="match status" value="1"/>
</dbReference>
<protein>
    <submittedName>
        <fullName evidence="2">Phosphoribosyltransferase</fullName>
    </submittedName>
</protein>
<dbReference type="PANTHER" id="PTHR43218">
    <property type="entry name" value="PHOSPHORIBOSYLTRANSFERASE-RELATED"/>
    <property type="match status" value="1"/>
</dbReference>
<dbReference type="NCBIfam" id="NF004689">
    <property type="entry name" value="PRK06031.1"/>
    <property type="match status" value="1"/>
</dbReference>
<dbReference type="Proteomes" id="UP000191135">
    <property type="component" value="Chromosome"/>
</dbReference>
<dbReference type="AlphaFoldDB" id="A0A1U9YVL3"/>
<evidence type="ECO:0000313" key="3">
    <source>
        <dbReference type="Proteomes" id="UP000191135"/>
    </source>
</evidence>
<dbReference type="eggNOG" id="COG0503">
    <property type="taxonomic scope" value="Bacteria"/>
</dbReference>
<accession>A0A1U9YVL3</accession>
<dbReference type="SUPFAM" id="SSF53271">
    <property type="entry name" value="PRTase-like"/>
    <property type="match status" value="1"/>
</dbReference>
<sequence>MQPHHFWQELLPPAPVESVAHDAAYPARLADGRRLLLPIRPLGDSGEGLASLIINQASFAVTKALAADLAARLAPLKPEIIVGLPTLGLTLAAAVAEALGHSRYVPLGNSRKFWYEDALSLPVSSVTTPGQQKRLYIDPRMLPLLEGRRVALVDDVISSGKSIVAGLSLLKHCGVRPVAIAAAMLQTSRYTEALAAFDADIAEDIHACFATPLLVRGPDRLWRPA</sequence>
<dbReference type="InterPro" id="IPR029057">
    <property type="entry name" value="PRTase-like"/>
</dbReference>
<dbReference type="OrthoDB" id="7060065at2"/>
<evidence type="ECO:0000313" key="2">
    <source>
        <dbReference type="EMBL" id="AQZ49471.1"/>
    </source>
</evidence>
<dbReference type="InterPro" id="IPR000836">
    <property type="entry name" value="PRTase_dom"/>
</dbReference>
<dbReference type="RefSeq" id="WP_018063482.1">
    <property type="nucleotide sequence ID" value="NZ_AQWH01000003.1"/>
</dbReference>
<feature type="domain" description="Phosphoribosyltransferase" evidence="1">
    <location>
        <begin position="55"/>
        <end position="192"/>
    </location>
</feature>
<dbReference type="Pfam" id="PF00156">
    <property type="entry name" value="Pribosyltran"/>
    <property type="match status" value="1"/>
</dbReference>
<proteinExistence type="predicted"/>
<name>A0A1U9YVL3_9HYPH</name>
<organism evidence="2 3">
    <name type="scientific">Martelella mediterranea DSM 17316</name>
    <dbReference type="NCBI Taxonomy" id="1122214"/>
    <lineage>
        <taxon>Bacteria</taxon>
        <taxon>Pseudomonadati</taxon>
        <taxon>Pseudomonadota</taxon>
        <taxon>Alphaproteobacteria</taxon>
        <taxon>Hyphomicrobiales</taxon>
        <taxon>Aurantimonadaceae</taxon>
        <taxon>Martelella</taxon>
    </lineage>
</organism>
<gene>
    <name evidence="2" type="ORF">Mame_00087</name>
</gene>
<dbReference type="STRING" id="1122214.Mame_00087"/>
<dbReference type="EMBL" id="CP020330">
    <property type="protein sequence ID" value="AQZ49471.1"/>
    <property type="molecule type" value="Genomic_DNA"/>
</dbReference>
<keyword evidence="2" id="KW-0808">Transferase</keyword>